<keyword evidence="1" id="KW-1133">Transmembrane helix</keyword>
<proteinExistence type="predicted"/>
<sequence length="154" mass="16692">MVISFFLFPFLSFLAFLNLISMWAVLNNYIVFQQISPYLSLDICVYIVRSQSGPASACTKVLRSVVQSSSKMSHDTGAGLLLVQADVVKGGDLSELEAAELVAAYSSPSFGVGYFGSNMNNPKVVVLKAPEGPCKTTVNQFATCVKFDRESSEQ</sequence>
<name>A0A1D6JIA6_MAIZE</name>
<gene>
    <name evidence="2" type="ORF">ZEAMMB73_Zm00001d026643</name>
</gene>
<organism evidence="2">
    <name type="scientific">Zea mays</name>
    <name type="common">Maize</name>
    <dbReference type="NCBI Taxonomy" id="4577"/>
    <lineage>
        <taxon>Eukaryota</taxon>
        <taxon>Viridiplantae</taxon>
        <taxon>Streptophyta</taxon>
        <taxon>Embryophyta</taxon>
        <taxon>Tracheophyta</taxon>
        <taxon>Spermatophyta</taxon>
        <taxon>Magnoliopsida</taxon>
        <taxon>Liliopsida</taxon>
        <taxon>Poales</taxon>
        <taxon>Poaceae</taxon>
        <taxon>PACMAD clade</taxon>
        <taxon>Panicoideae</taxon>
        <taxon>Andropogonodae</taxon>
        <taxon>Andropogoneae</taxon>
        <taxon>Tripsacinae</taxon>
        <taxon>Zea</taxon>
    </lineage>
</organism>
<evidence type="ECO:0000256" key="1">
    <source>
        <dbReference type="SAM" id="Phobius"/>
    </source>
</evidence>
<keyword evidence="1" id="KW-0472">Membrane</keyword>
<accession>A0A1D6JIA6</accession>
<keyword evidence="1" id="KW-0812">Transmembrane</keyword>
<protein>
    <submittedName>
        <fullName evidence="2">L-asparaginase family protein</fullName>
    </submittedName>
</protein>
<dbReference type="ExpressionAtlas" id="A0A1D6JIA6">
    <property type="expression patterns" value="baseline and differential"/>
</dbReference>
<dbReference type="EMBL" id="CM000786">
    <property type="protein sequence ID" value="AQK47334.1"/>
    <property type="molecule type" value="Genomic_DNA"/>
</dbReference>
<dbReference type="AlphaFoldDB" id="A0A1D6JIA6"/>
<reference evidence="2" key="1">
    <citation type="submission" date="2015-12" db="EMBL/GenBank/DDBJ databases">
        <title>Update maize B73 reference genome by single molecule sequencing technologies.</title>
        <authorList>
            <consortium name="Maize Genome Sequencing Project"/>
            <person name="Ware D."/>
        </authorList>
    </citation>
    <scope>NUCLEOTIDE SEQUENCE</scope>
    <source>
        <tissue evidence="2">Seedling</tissue>
    </source>
</reference>
<feature type="transmembrane region" description="Helical" evidence="1">
    <location>
        <begin position="6"/>
        <end position="26"/>
    </location>
</feature>
<dbReference type="EMBL" id="CM000786">
    <property type="protein sequence ID" value="AQK47336.1"/>
    <property type="molecule type" value="Genomic_DNA"/>
</dbReference>
<evidence type="ECO:0000313" key="2">
    <source>
        <dbReference type="EMBL" id="AQK47336.1"/>
    </source>
</evidence>